<reference evidence="1 2" key="1">
    <citation type="submission" date="2018-05" db="EMBL/GenBank/DDBJ databases">
        <title>Acuticoccus sediminis sp. nov., isolated from deep-sea sediment of Indian Ocean.</title>
        <authorList>
            <person name="Liu X."/>
            <person name="Lai Q."/>
            <person name="Du Y."/>
            <person name="Sun F."/>
            <person name="Zhang X."/>
            <person name="Wang S."/>
            <person name="Shao Z."/>
        </authorList>
    </citation>
    <scope>NUCLEOTIDE SEQUENCE [LARGE SCALE GENOMIC DNA]</scope>
    <source>
        <strain evidence="1 2">PTG4-2</strain>
    </source>
</reference>
<name>A0A8B2NU57_9HYPH</name>
<evidence type="ECO:0000313" key="2">
    <source>
        <dbReference type="Proteomes" id="UP000249590"/>
    </source>
</evidence>
<dbReference type="Proteomes" id="UP000249590">
    <property type="component" value="Unassembled WGS sequence"/>
</dbReference>
<keyword evidence="2" id="KW-1185">Reference proteome</keyword>
<sequence length="68" mass="7604">MDLGTALINITVGKLKGTGTWVVLDDHSLIYAEFPTLREARAGARAAASELRREGFHFVCIDDLWEER</sequence>
<proteinExistence type="predicted"/>
<accession>A0A8B2NU57</accession>
<protein>
    <submittedName>
        <fullName evidence="1">Uncharacterized protein</fullName>
    </submittedName>
</protein>
<gene>
    <name evidence="1" type="ORF">DLJ53_17475</name>
</gene>
<dbReference type="AlphaFoldDB" id="A0A8B2NU57"/>
<organism evidence="1 2">
    <name type="scientific">Acuticoccus sediminis</name>
    <dbReference type="NCBI Taxonomy" id="2184697"/>
    <lineage>
        <taxon>Bacteria</taxon>
        <taxon>Pseudomonadati</taxon>
        <taxon>Pseudomonadota</taxon>
        <taxon>Alphaproteobacteria</taxon>
        <taxon>Hyphomicrobiales</taxon>
        <taxon>Amorphaceae</taxon>
        <taxon>Acuticoccus</taxon>
    </lineage>
</organism>
<evidence type="ECO:0000313" key="1">
    <source>
        <dbReference type="EMBL" id="RAI01014.1"/>
    </source>
</evidence>
<comment type="caution">
    <text evidence="1">The sequence shown here is derived from an EMBL/GenBank/DDBJ whole genome shotgun (WGS) entry which is preliminary data.</text>
</comment>
<dbReference type="EMBL" id="QHHQ01000003">
    <property type="protein sequence ID" value="RAI01014.1"/>
    <property type="molecule type" value="Genomic_DNA"/>
</dbReference>